<accession>A0A2P6S6E8</accession>
<gene>
    <name evidence="1" type="ORF">RchiOBHm_Chr2g0175331</name>
</gene>
<protein>
    <submittedName>
        <fullName evidence="1">Uncharacterized protein</fullName>
    </submittedName>
</protein>
<name>A0A2P6S6E8_ROSCH</name>
<organism evidence="1 2">
    <name type="scientific">Rosa chinensis</name>
    <name type="common">China rose</name>
    <dbReference type="NCBI Taxonomy" id="74649"/>
    <lineage>
        <taxon>Eukaryota</taxon>
        <taxon>Viridiplantae</taxon>
        <taxon>Streptophyta</taxon>
        <taxon>Embryophyta</taxon>
        <taxon>Tracheophyta</taxon>
        <taxon>Spermatophyta</taxon>
        <taxon>Magnoliopsida</taxon>
        <taxon>eudicotyledons</taxon>
        <taxon>Gunneridae</taxon>
        <taxon>Pentapetalae</taxon>
        <taxon>rosids</taxon>
        <taxon>fabids</taxon>
        <taxon>Rosales</taxon>
        <taxon>Rosaceae</taxon>
        <taxon>Rosoideae</taxon>
        <taxon>Rosoideae incertae sedis</taxon>
        <taxon>Rosa</taxon>
    </lineage>
</organism>
<proteinExistence type="predicted"/>
<dbReference type="Gramene" id="PRQ54242">
    <property type="protein sequence ID" value="PRQ54242"/>
    <property type="gene ID" value="RchiOBHm_Chr2g0175331"/>
</dbReference>
<dbReference type="Proteomes" id="UP000238479">
    <property type="component" value="Chromosome 2"/>
</dbReference>
<comment type="caution">
    <text evidence="1">The sequence shown here is derived from an EMBL/GenBank/DDBJ whole genome shotgun (WGS) entry which is preliminary data.</text>
</comment>
<dbReference type="AlphaFoldDB" id="A0A2P6S6E8"/>
<reference evidence="1 2" key="1">
    <citation type="journal article" date="2018" name="Nat. Genet.">
        <title>The Rosa genome provides new insights in the design of modern roses.</title>
        <authorList>
            <person name="Bendahmane M."/>
        </authorList>
    </citation>
    <scope>NUCLEOTIDE SEQUENCE [LARGE SCALE GENOMIC DNA]</scope>
    <source>
        <strain evidence="2">cv. Old Blush</strain>
    </source>
</reference>
<keyword evidence="2" id="KW-1185">Reference proteome</keyword>
<sequence length="89" mass="9822">MHSRLSIFSQSVRVDLLISVVFGIGETRLLVLVNYLSNVGDIVFVVVAFVTSPEVVGNLTRVTFIACDSSFYDLTGGCRKSHQNSFYCL</sequence>
<evidence type="ECO:0000313" key="1">
    <source>
        <dbReference type="EMBL" id="PRQ54242.1"/>
    </source>
</evidence>
<dbReference type="EMBL" id="PDCK01000040">
    <property type="protein sequence ID" value="PRQ54242.1"/>
    <property type="molecule type" value="Genomic_DNA"/>
</dbReference>
<evidence type="ECO:0000313" key="2">
    <source>
        <dbReference type="Proteomes" id="UP000238479"/>
    </source>
</evidence>